<evidence type="ECO:0000256" key="3">
    <source>
        <dbReference type="ARBA" id="ARBA00006278"/>
    </source>
</evidence>
<dbReference type="FunFam" id="3.40.50.80:FF:000039">
    <property type="entry name" value="Ferric reduction oxidase 3"/>
    <property type="match status" value="2"/>
</dbReference>
<dbReference type="PANTHER" id="PTHR11972">
    <property type="entry name" value="NADPH OXIDASE"/>
    <property type="match status" value="1"/>
</dbReference>
<dbReference type="PANTHER" id="PTHR11972:SF79">
    <property type="entry name" value="FERRIC REDUCTION OXIDASE 4-RELATED"/>
    <property type="match status" value="1"/>
</dbReference>
<dbReference type="SUPFAM" id="SSF52343">
    <property type="entry name" value="Ferredoxin reductase-like, C-terminal NADP-linked domain"/>
    <property type="match status" value="2"/>
</dbReference>
<dbReference type="Pfam" id="PF08030">
    <property type="entry name" value="NAD_binding_6"/>
    <property type="match status" value="3"/>
</dbReference>
<dbReference type="InterPro" id="IPR039261">
    <property type="entry name" value="FNR_nucleotide-bd"/>
</dbReference>
<name>A0ABD3TBM0_9LAMI</name>
<evidence type="ECO:0000256" key="13">
    <source>
        <dbReference type="ARBA" id="ARBA00023136"/>
    </source>
</evidence>
<evidence type="ECO:0000313" key="19">
    <source>
        <dbReference type="Proteomes" id="UP001634393"/>
    </source>
</evidence>
<feature type="transmembrane region" description="Helical" evidence="16">
    <location>
        <begin position="981"/>
        <end position="1004"/>
    </location>
</feature>
<evidence type="ECO:0000256" key="6">
    <source>
        <dbReference type="ARBA" id="ARBA00022692"/>
    </source>
</evidence>
<feature type="transmembrane region" description="Helical" evidence="16">
    <location>
        <begin position="178"/>
        <end position="197"/>
    </location>
</feature>
<keyword evidence="9 16" id="KW-1133">Transmembrane helix</keyword>
<dbReference type="Pfam" id="PF08022">
    <property type="entry name" value="FAD_binding_8"/>
    <property type="match status" value="2"/>
</dbReference>
<dbReference type="Pfam" id="PF01794">
    <property type="entry name" value="Ferric_reduct"/>
    <property type="match status" value="2"/>
</dbReference>
<dbReference type="SUPFAM" id="SSF63380">
    <property type="entry name" value="Riboflavin synthase domain-like"/>
    <property type="match status" value="1"/>
</dbReference>
<keyword evidence="12" id="KW-0406">Ion transport</keyword>
<dbReference type="SFLD" id="SFLDS00052">
    <property type="entry name" value="Ferric_Reductase_Domain"/>
    <property type="match status" value="3"/>
</dbReference>
<dbReference type="EC" id="1.16.1.7" evidence="15"/>
<dbReference type="Gene3D" id="3.40.50.80">
    <property type="entry name" value="Nucleotide-binding domain of ferredoxin-NADP reductase (FNR) module"/>
    <property type="match status" value="3"/>
</dbReference>
<dbReference type="InterPro" id="IPR013112">
    <property type="entry name" value="FAD-bd_8"/>
</dbReference>
<gene>
    <name evidence="18" type="ORF">ACJIZ3_009085</name>
</gene>
<keyword evidence="13 16" id="KW-0472">Membrane</keyword>
<dbReference type="SFLD" id="SFLDG01168">
    <property type="entry name" value="Ferric_reductase_subgroup_(FRE"/>
    <property type="match status" value="1"/>
</dbReference>
<dbReference type="EMBL" id="JBJXBP010000004">
    <property type="protein sequence ID" value="KAL3834349.1"/>
    <property type="molecule type" value="Genomic_DNA"/>
</dbReference>
<comment type="caution">
    <text evidence="18">The sequence shown here is derived from an EMBL/GenBank/DDBJ whole genome shotgun (WGS) entry which is preliminary data.</text>
</comment>
<evidence type="ECO:0000256" key="5">
    <source>
        <dbReference type="ARBA" id="ARBA00022630"/>
    </source>
</evidence>
<dbReference type="CDD" id="cd06186">
    <property type="entry name" value="NOX_Duox_like_FAD_NADP"/>
    <property type="match status" value="2"/>
</dbReference>
<feature type="transmembrane region" description="Helical" evidence="16">
    <location>
        <begin position="43"/>
        <end position="63"/>
    </location>
</feature>
<keyword evidence="19" id="KW-1185">Reference proteome</keyword>
<keyword evidence="4" id="KW-0813">Transport</keyword>
<dbReference type="AlphaFoldDB" id="A0ABD3TBM0"/>
<evidence type="ECO:0000259" key="17">
    <source>
        <dbReference type="PROSITE" id="PS51384"/>
    </source>
</evidence>
<feature type="transmembrane region" description="Helical" evidence="16">
    <location>
        <begin position="633"/>
        <end position="654"/>
    </location>
</feature>
<dbReference type="GO" id="GO:0046872">
    <property type="term" value="F:metal ion binding"/>
    <property type="evidence" value="ECO:0007669"/>
    <property type="project" value="UniProtKB-KW"/>
</dbReference>
<sequence length="1099" mass="125854">MYYIYVLAFHFIEEEEKNEVPDNMAKFLPFSVCRVYVNMGTNLLLLSFPIMLIAALGCVYLHFQTKQNFESGKSYSHSLKRPKLVMASLGIVNSIELMFSAMVGYIGNICWAFLFFPVTRGSSILPLVGLTSESSIKYHIWLGHISNVLFAIHSVGFIIYWWAMTDQMYLMLEWSSTYLSNVAGVIAFVLSLGMWVTSFDRFRRKMFEVFFYVHQLYIVYVVFYFFHVGVAYICMILPGIFLFLIDRYLRFLQSRQNARLLSTRLLPNGIMEMTFAKNPGLSYTPTSILFVHVPSVCKLQWHPFTITSNSNLEPENLSIAIKTQGTWTRKLYTQLTSSDHLKVSTEGPYGPTSPHFLSRESLVMISGGSGITPFISIIRELISRSTESNTKVPKVLLITAFKNTNDLTMLDLLLPLSSTTTLDISKLQLQIQAYVTQEHERPVEESKNQIETKLFKTNSLDSPISSVLGQNSWLWLGAIISSSFVMFLLLLGFVTRYQIYPVEHRKENYHYSYKILWDMFLVCVSIFVTTSVVFLWQKRKSNFSEGKQIQSVDLPTPTMSPASWLCGAERELESLPHQSLVQSTKIHILSCGNDLYSYEALLGSLLGQNCLTRGSSIFRLIGLTSESTIKYHIWLGHIVLTLFTAHGLCYVIFWAKTHQMTEMLKWNEVGISNVAGEVAFLCGLAMWLTSFRLVRRKLFELFFYTHHVYIVFVVFFVFHVGFSYSCIMLPGFYLFLIDRYLIFLQSQQKVRLISARVLPCQAIELNFSKDPIISNSNLDPDRLSIVVKKEGKWTQKLYEKFSSPHPIDHLEVSVEGPYGHPSTSFLRHEKLVMVSGGSGITPFISIIKELVFIANASNKKIPRILLIASFKKSEDLTMLELLIPISRPSFDISFLNLQIQAFITREKTPSTESWKLPRTIWLKPNILDKPVSAVLGSNNWLWLGAIISSSFIVFLLLIGLITRYYIYPIDRNTDAIYSHTIRSIISLSFLCVSIMITATIAFTLNKKRNTNERRQIQSVESWPNEVDRELESLKQQSFAEFTSLHYGQRPDLKKILFDCEESNVGVFVSGPEKMRQDVAIICSSDSAKNLQYESFSFNW</sequence>
<dbReference type="PROSITE" id="PS51384">
    <property type="entry name" value="FAD_FR"/>
    <property type="match status" value="1"/>
</dbReference>
<evidence type="ECO:0000313" key="18">
    <source>
        <dbReference type="EMBL" id="KAL3834349.1"/>
    </source>
</evidence>
<evidence type="ECO:0000256" key="11">
    <source>
        <dbReference type="ARBA" id="ARBA00023004"/>
    </source>
</evidence>
<feature type="transmembrane region" description="Helical" evidence="16">
    <location>
        <begin position="473"/>
        <end position="495"/>
    </location>
</feature>
<evidence type="ECO:0000256" key="15">
    <source>
        <dbReference type="ARBA" id="ARBA00066905"/>
    </source>
</evidence>
<proteinExistence type="inferred from homology"/>
<keyword evidence="6 16" id="KW-0812">Transmembrane</keyword>
<dbReference type="Proteomes" id="UP001634393">
    <property type="component" value="Unassembled WGS sequence"/>
</dbReference>
<evidence type="ECO:0000256" key="4">
    <source>
        <dbReference type="ARBA" id="ARBA00022448"/>
    </source>
</evidence>
<feature type="transmembrane region" description="Helical" evidence="16">
    <location>
        <begin position="940"/>
        <end position="961"/>
    </location>
</feature>
<protein>
    <recommendedName>
        <fullName evidence="15">ferric-chelate reductase (NADH)</fullName>
        <ecNumber evidence="15">1.16.1.7</ecNumber>
    </recommendedName>
</protein>
<keyword evidence="5" id="KW-0285">Flavoprotein</keyword>
<reference evidence="18 19" key="1">
    <citation type="submission" date="2024-12" db="EMBL/GenBank/DDBJ databases">
        <title>The unique morphological basis and parallel evolutionary history of personate flowers in Penstemon.</title>
        <authorList>
            <person name="Depatie T.H."/>
            <person name="Wessinger C.A."/>
        </authorList>
    </citation>
    <scope>NUCLEOTIDE SEQUENCE [LARGE SCALE GENOMIC DNA]</scope>
    <source>
        <strain evidence="18">WTNN_2</strain>
        <tissue evidence="18">Leaf</tissue>
    </source>
</reference>
<evidence type="ECO:0000256" key="9">
    <source>
        <dbReference type="ARBA" id="ARBA00022989"/>
    </source>
</evidence>
<dbReference type="InterPro" id="IPR050369">
    <property type="entry name" value="RBOH/FRE"/>
</dbReference>
<evidence type="ECO:0000256" key="2">
    <source>
        <dbReference type="ARBA" id="ARBA00004141"/>
    </source>
</evidence>
<dbReference type="InterPro" id="IPR017927">
    <property type="entry name" value="FAD-bd_FR_type"/>
</dbReference>
<comment type="similarity">
    <text evidence="3">Belongs to the ferric reductase (FRE) family.</text>
</comment>
<keyword evidence="8" id="KW-0274">FAD</keyword>
<feature type="transmembrane region" description="Helical" evidence="16">
    <location>
        <begin position="701"/>
        <end position="721"/>
    </location>
</feature>
<comment type="catalytic activity">
    <reaction evidence="14">
        <text>2 a Fe(II)-siderophore + NAD(+) + H(+) = 2 a Fe(III)-siderophore + NADH</text>
        <dbReference type="Rhea" id="RHEA:15061"/>
        <dbReference type="Rhea" id="RHEA-COMP:11342"/>
        <dbReference type="Rhea" id="RHEA-COMP:11344"/>
        <dbReference type="ChEBI" id="CHEBI:15378"/>
        <dbReference type="ChEBI" id="CHEBI:29033"/>
        <dbReference type="ChEBI" id="CHEBI:29034"/>
        <dbReference type="ChEBI" id="CHEBI:57540"/>
        <dbReference type="ChEBI" id="CHEBI:57945"/>
        <dbReference type="EC" id="1.16.1.7"/>
    </reaction>
</comment>
<dbReference type="InterPro" id="IPR013130">
    <property type="entry name" value="Fe3_Rdtase_TM_dom"/>
</dbReference>
<comment type="subcellular location">
    <subcellularLocation>
        <location evidence="2">Membrane</location>
        <topology evidence="2">Multi-pass membrane protein</topology>
    </subcellularLocation>
</comment>
<evidence type="ECO:0000256" key="8">
    <source>
        <dbReference type="ARBA" id="ARBA00022827"/>
    </source>
</evidence>
<dbReference type="GO" id="GO:0006811">
    <property type="term" value="P:monoatomic ion transport"/>
    <property type="evidence" value="ECO:0007669"/>
    <property type="project" value="UniProtKB-KW"/>
</dbReference>
<evidence type="ECO:0000256" key="1">
    <source>
        <dbReference type="ARBA" id="ARBA00001974"/>
    </source>
</evidence>
<evidence type="ECO:0000256" key="12">
    <source>
        <dbReference type="ARBA" id="ARBA00023065"/>
    </source>
</evidence>
<keyword evidence="7" id="KW-0479">Metal-binding</keyword>
<dbReference type="InterPro" id="IPR000778">
    <property type="entry name" value="Cyt_b245_heavy_chain"/>
</dbReference>
<keyword evidence="11" id="KW-0408">Iron</keyword>
<keyword evidence="10" id="KW-0560">Oxidoreductase</keyword>
<feature type="domain" description="FAD-binding FR-type" evidence="17">
    <location>
        <begin position="253"/>
        <end position="355"/>
    </location>
</feature>
<organism evidence="18 19">
    <name type="scientific">Penstemon smallii</name>
    <dbReference type="NCBI Taxonomy" id="265156"/>
    <lineage>
        <taxon>Eukaryota</taxon>
        <taxon>Viridiplantae</taxon>
        <taxon>Streptophyta</taxon>
        <taxon>Embryophyta</taxon>
        <taxon>Tracheophyta</taxon>
        <taxon>Spermatophyta</taxon>
        <taxon>Magnoliopsida</taxon>
        <taxon>eudicotyledons</taxon>
        <taxon>Gunneridae</taxon>
        <taxon>Pentapetalae</taxon>
        <taxon>asterids</taxon>
        <taxon>lamiids</taxon>
        <taxon>Lamiales</taxon>
        <taxon>Plantaginaceae</taxon>
        <taxon>Cheloneae</taxon>
        <taxon>Penstemon</taxon>
    </lineage>
</organism>
<dbReference type="InterPro" id="IPR013121">
    <property type="entry name" value="Fe_red_NAD-bd_6"/>
</dbReference>
<evidence type="ECO:0000256" key="10">
    <source>
        <dbReference type="ARBA" id="ARBA00023002"/>
    </source>
</evidence>
<evidence type="ECO:0000256" key="16">
    <source>
        <dbReference type="SAM" id="Phobius"/>
    </source>
</evidence>
<dbReference type="GO" id="GO:0140618">
    <property type="term" value="F:ferric-chelate reductase (NADH) activity"/>
    <property type="evidence" value="ECO:0007669"/>
    <property type="project" value="UniProtKB-EC"/>
</dbReference>
<accession>A0ABD3TBM0</accession>
<comment type="cofactor">
    <cofactor evidence="1">
        <name>FAD</name>
        <dbReference type="ChEBI" id="CHEBI:57692"/>
    </cofactor>
</comment>
<dbReference type="GO" id="GO:0016020">
    <property type="term" value="C:membrane"/>
    <property type="evidence" value="ECO:0007669"/>
    <property type="project" value="UniProtKB-SubCell"/>
</dbReference>
<feature type="transmembrane region" description="Helical" evidence="16">
    <location>
        <begin position="674"/>
        <end position="694"/>
    </location>
</feature>
<dbReference type="InterPro" id="IPR017938">
    <property type="entry name" value="Riboflavin_synthase-like_b-brl"/>
</dbReference>
<feature type="transmembrane region" description="Helical" evidence="16">
    <location>
        <begin position="142"/>
        <end position="163"/>
    </location>
</feature>
<feature type="transmembrane region" description="Helical" evidence="16">
    <location>
        <begin position="515"/>
        <end position="536"/>
    </location>
</feature>
<dbReference type="PRINTS" id="PR00466">
    <property type="entry name" value="GP91PHOX"/>
</dbReference>
<evidence type="ECO:0000256" key="7">
    <source>
        <dbReference type="ARBA" id="ARBA00022723"/>
    </source>
</evidence>
<evidence type="ECO:0000256" key="14">
    <source>
        <dbReference type="ARBA" id="ARBA00050970"/>
    </source>
</evidence>